<dbReference type="InterPro" id="IPR053043">
    <property type="entry name" value="Ras-cAMP_regulatory"/>
</dbReference>
<evidence type="ECO:0000313" key="5">
    <source>
        <dbReference type="Proteomes" id="UP000732380"/>
    </source>
</evidence>
<dbReference type="InterPro" id="IPR021711">
    <property type="entry name" value="DUF3295"/>
</dbReference>
<evidence type="ECO:0000313" key="4">
    <source>
        <dbReference type="EMBL" id="KAG6122152.1"/>
    </source>
</evidence>
<dbReference type="InterPro" id="IPR013860">
    <property type="entry name" value="AreA_GATA"/>
</dbReference>
<dbReference type="PANTHER" id="PTHR28014">
    <property type="entry name" value="NEGATIVE REGULATOR OF RAS-CAMP PATHWAY"/>
    <property type="match status" value="1"/>
</dbReference>
<feature type="compositionally biased region" description="Polar residues" evidence="1">
    <location>
        <begin position="455"/>
        <end position="468"/>
    </location>
</feature>
<comment type="caution">
    <text evidence="4">The sequence shown here is derived from an EMBL/GenBank/DDBJ whole genome shotgun (WGS) entry which is preliminary data.</text>
</comment>
<feature type="compositionally biased region" description="Basic and acidic residues" evidence="1">
    <location>
        <begin position="360"/>
        <end position="369"/>
    </location>
</feature>
<dbReference type="GO" id="GO:0031930">
    <property type="term" value="P:mitochondria-nucleus signaling pathway"/>
    <property type="evidence" value="ECO:0007669"/>
    <property type="project" value="TreeGrafter"/>
</dbReference>
<feature type="region of interest" description="Disordered" evidence="1">
    <location>
        <begin position="323"/>
        <end position="369"/>
    </location>
</feature>
<dbReference type="Pfam" id="PF11702">
    <property type="entry name" value="DUF3295"/>
    <property type="match status" value="1"/>
</dbReference>
<feature type="region of interest" description="Disordered" evidence="1">
    <location>
        <begin position="221"/>
        <end position="246"/>
    </location>
</feature>
<feature type="region of interest" description="Disordered" evidence="1">
    <location>
        <begin position="286"/>
        <end position="307"/>
    </location>
</feature>
<feature type="region of interest" description="Disordered" evidence="1">
    <location>
        <begin position="401"/>
        <end position="482"/>
    </location>
</feature>
<feature type="compositionally biased region" description="Acidic residues" evidence="1">
    <location>
        <begin position="329"/>
        <end position="359"/>
    </location>
</feature>
<feature type="domain" description="Nitrogen regulatory protein areA GATA-like" evidence="2">
    <location>
        <begin position="32"/>
        <end position="59"/>
    </location>
</feature>
<gene>
    <name evidence="4" type="ORF">E4U13_003180</name>
</gene>
<feature type="compositionally biased region" description="Low complexity" evidence="1">
    <location>
        <begin position="424"/>
        <end position="440"/>
    </location>
</feature>
<evidence type="ECO:0008006" key="6">
    <source>
        <dbReference type="Google" id="ProtNLM"/>
    </source>
</evidence>
<feature type="compositionally biased region" description="Low complexity" evidence="1">
    <location>
        <begin position="191"/>
        <end position="202"/>
    </location>
</feature>
<evidence type="ECO:0000259" key="2">
    <source>
        <dbReference type="Pfam" id="PF08550"/>
    </source>
</evidence>
<organism evidence="4 5">
    <name type="scientific">Claviceps humidiphila</name>
    <dbReference type="NCBI Taxonomy" id="1294629"/>
    <lineage>
        <taxon>Eukaryota</taxon>
        <taxon>Fungi</taxon>
        <taxon>Dikarya</taxon>
        <taxon>Ascomycota</taxon>
        <taxon>Pezizomycotina</taxon>
        <taxon>Sordariomycetes</taxon>
        <taxon>Hypocreomycetidae</taxon>
        <taxon>Hypocreales</taxon>
        <taxon>Clavicipitaceae</taxon>
        <taxon>Claviceps</taxon>
    </lineage>
</organism>
<dbReference type="EMBL" id="SRQM01000025">
    <property type="protein sequence ID" value="KAG6122152.1"/>
    <property type="molecule type" value="Genomic_DNA"/>
</dbReference>
<feature type="domain" description="DUF3295" evidence="3">
    <location>
        <begin position="224"/>
        <end position="563"/>
    </location>
</feature>
<dbReference type="GO" id="GO:0005737">
    <property type="term" value="C:cytoplasm"/>
    <property type="evidence" value="ECO:0007669"/>
    <property type="project" value="TreeGrafter"/>
</dbReference>
<dbReference type="GO" id="GO:0006808">
    <property type="term" value="P:regulation of nitrogen utilization"/>
    <property type="evidence" value="ECO:0007669"/>
    <property type="project" value="TreeGrafter"/>
</dbReference>
<keyword evidence="5" id="KW-1185">Reference proteome</keyword>
<dbReference type="GO" id="GO:0000122">
    <property type="term" value="P:negative regulation of transcription by RNA polymerase II"/>
    <property type="evidence" value="ECO:0007669"/>
    <property type="project" value="TreeGrafter"/>
</dbReference>
<dbReference type="Proteomes" id="UP000732380">
    <property type="component" value="Unassembled WGS sequence"/>
</dbReference>
<dbReference type="AlphaFoldDB" id="A0A9P7TWM0"/>
<feature type="compositionally biased region" description="Low complexity" evidence="1">
    <location>
        <begin position="294"/>
        <end position="307"/>
    </location>
</feature>
<protein>
    <recommendedName>
        <fullName evidence="6">Nitrogen regulatory protein areA GATA-like domain-containing protein</fullName>
    </recommendedName>
</protein>
<accession>A0A9P7TWM0</accession>
<dbReference type="PANTHER" id="PTHR28014:SF1">
    <property type="entry name" value="NEGATIVE REGULATOR OF RAS-CAMP PATHWAY"/>
    <property type="match status" value="1"/>
</dbReference>
<feature type="region of interest" description="Disordered" evidence="1">
    <location>
        <begin position="511"/>
        <end position="533"/>
    </location>
</feature>
<feature type="compositionally biased region" description="Basic and acidic residues" evidence="1">
    <location>
        <begin position="524"/>
        <end position="533"/>
    </location>
</feature>
<evidence type="ECO:0000259" key="3">
    <source>
        <dbReference type="Pfam" id="PF11702"/>
    </source>
</evidence>
<sequence length="563" mass="60827">MSPCRLDTHVLTVDANVIHKVDTSNPANLCSMWTVFSRCADSVEQGRRLENLSWRIWQREQLIDSSKRLPAEPTSLTTVITEAATSDKKGASTDTKTPATITTTSKLPAGARKQEVPQLSGSVESLADEEAADLTSISAPLEIRPRIQRLDSSNSRKDRHISSDDFEKMIVSIVKDTEPLSAPSPAPSPTSAPTTDRAAPSPEKATKEAIQVRAPTFPDAAEAASAQHPLPEPSSSPAAQHVEAKKQPARFALGGSCSSGEQAQSIENLENAKTVLAQVVVRHPGDSGRDALKSSAAAASKAPPANVAAPVVSTIQALASAQRHSESAVDSETETESVDESAIDDDEGDDSSDWEDSVEESGKSSVDDKQLFQRVESKVNLTSKPSLISLMFAQDEKTRSVMGGHSLSSHRSTPAHWRPRVAHSNSSGPGFPPSVSGEPSLVTRGSALKPISEIPRSSAQPITSSTATAPIPFSGALSPRTTRRNMLATELTESLRRHLLWERRQKTMTANASLRRRHTSQELQHLRQYPDKPFMKPGEDAEARSWNHDLVRQTRNGYHAKGW</sequence>
<evidence type="ECO:0000256" key="1">
    <source>
        <dbReference type="SAM" id="MobiDB-lite"/>
    </source>
</evidence>
<feature type="region of interest" description="Disordered" evidence="1">
    <location>
        <begin position="177"/>
        <end position="208"/>
    </location>
</feature>
<proteinExistence type="predicted"/>
<name>A0A9P7TWM0_9HYPO</name>
<dbReference type="Pfam" id="PF08550">
    <property type="entry name" value="GATA_AreA"/>
    <property type="match status" value="1"/>
</dbReference>
<reference evidence="4 5" key="1">
    <citation type="journal article" date="2020" name="bioRxiv">
        <title>Whole genome comparisons of ergot fungi reveals the divergence and evolution of species within the genus Claviceps are the result of varying mechanisms driving genome evolution and host range expansion.</title>
        <authorList>
            <person name="Wyka S.A."/>
            <person name="Mondo S.J."/>
            <person name="Liu M."/>
            <person name="Dettman J."/>
            <person name="Nalam V."/>
            <person name="Broders K.D."/>
        </authorList>
    </citation>
    <scope>NUCLEOTIDE SEQUENCE [LARGE SCALE GENOMIC DNA]</scope>
    <source>
        <strain evidence="4 5">LM576</strain>
    </source>
</reference>